<feature type="compositionally biased region" description="Polar residues" evidence="8">
    <location>
        <begin position="671"/>
        <end position="689"/>
    </location>
</feature>
<comment type="subcellular location">
    <subcellularLocation>
        <location evidence="1">Cell projection</location>
        <location evidence="1">Cilium membrane</location>
        <topology evidence="1">Multi-pass membrane protein</topology>
    </subcellularLocation>
</comment>
<dbReference type="InterPro" id="IPR046791">
    <property type="entry name" value="Polycystin_dom"/>
</dbReference>
<dbReference type="Pfam" id="PF20519">
    <property type="entry name" value="Polycystin_dom"/>
    <property type="match status" value="1"/>
</dbReference>
<evidence type="ECO:0000256" key="1">
    <source>
        <dbReference type="ARBA" id="ARBA00004272"/>
    </source>
</evidence>
<dbReference type="Gene3D" id="1.20.120.350">
    <property type="entry name" value="Voltage-gated potassium channels. Chain C"/>
    <property type="match status" value="1"/>
</dbReference>
<comment type="similarity">
    <text evidence="2">Belongs to the polycystin family.</text>
</comment>
<evidence type="ECO:0000256" key="9">
    <source>
        <dbReference type="SAM" id="Phobius"/>
    </source>
</evidence>
<dbReference type="Gene3D" id="1.10.287.70">
    <property type="match status" value="1"/>
</dbReference>
<dbReference type="InterPro" id="IPR013122">
    <property type="entry name" value="PKD1_2_channel"/>
</dbReference>
<protein>
    <submittedName>
        <fullName evidence="13">Polycystic kidney disease 2-like 2 protein</fullName>
    </submittedName>
</protein>
<dbReference type="Proteomes" id="UP000694888">
    <property type="component" value="Unplaced"/>
</dbReference>
<dbReference type="Pfam" id="PF08016">
    <property type="entry name" value="PKD_channel"/>
    <property type="match status" value="1"/>
</dbReference>
<sequence length="804" mass="91836">MDAVRTWVVSKVPCTNSDKKTKKKLTRAEKLERKKEEDTKALIRESGSLHLKDILPDSRLPPLVFFRRIRCERPVVSVSSLVLFYVVYLLLLLLTAINSRDQRAFGYRQGTLTALQGDRVMKVTVPEDMWQWMEQTLIPFLYPQRDWSGQKMSPKTALVSTMASYKLGPVRIRQHRARNDSCTHPKMAKMNVRCVLGWSSSHRDWNDYDPMWNPKPQKEARVVHRKKSPWEYQGWWVVGGVPINGELGVYPPGGYLVKLNKDRKKTEALVKKLKSQSWVDERSRMVVIELTLYSQNANLFAMVTALFEFQEAKVIKGKLYLHPFRLFSYLGGYPAAKIVCDMLVYMALAWFGIRQVDKIISERLKYFKQIWNILEFVNLLTSVTAIVLYVGRHIVTEKMVETVLHLLRFNRRMAVLGSTLKTAASDLSGFALVFFVVFLAFVSFSYTTFGRVLAPFRSVVASIESLFVVALGDFDYDALSHVNRVFAPLFLFLYMTFIVFILINMLVTILMDAFSEVRDDVSKQPNDYELMDYIVARARGFLWTFTPFKKFCGAARKIRGVSHNASKSETPATTQIEVNSKPATKRRIRPRGEARSKAQFHIAMIHSRLDSLQTKLDTIGKSYAMENRELDLFQLPDAERTHRHQSSQRLKSNQDATVDCLSENVEKSTVIQNQAAHDQSPVDRTQSDTIDGERGMQLLPSLETGISYPASSSESPLDDEADNFIFEKEDDITIQETSLNLTKVRLEDTLKSTGSLDTDVDVFGVTLDQLENYELSPDKADHVVPKGRNQSAGIARFLSETELL</sequence>
<keyword evidence="7" id="KW-0966">Cell projection</keyword>
<feature type="transmembrane region" description="Helical" evidence="9">
    <location>
        <begin position="491"/>
        <end position="514"/>
    </location>
</feature>
<feature type="transmembrane region" description="Helical" evidence="9">
    <location>
        <begin position="327"/>
        <end position="353"/>
    </location>
</feature>
<evidence type="ECO:0000313" key="12">
    <source>
        <dbReference type="Proteomes" id="UP000694888"/>
    </source>
</evidence>
<gene>
    <name evidence="13" type="primary">LOC101845497</name>
</gene>
<name>A0ABM1W105_APLCA</name>
<feature type="transmembrane region" description="Helical" evidence="9">
    <location>
        <begin position="373"/>
        <end position="391"/>
    </location>
</feature>
<feature type="transmembrane region" description="Helical" evidence="9">
    <location>
        <begin position="75"/>
        <end position="97"/>
    </location>
</feature>
<dbReference type="InterPro" id="IPR027359">
    <property type="entry name" value="Volt_channel_dom_sf"/>
</dbReference>
<dbReference type="InterPro" id="IPR051223">
    <property type="entry name" value="Polycystin"/>
</dbReference>
<evidence type="ECO:0000256" key="3">
    <source>
        <dbReference type="ARBA" id="ARBA00022692"/>
    </source>
</evidence>
<evidence type="ECO:0000256" key="6">
    <source>
        <dbReference type="ARBA" id="ARBA00023180"/>
    </source>
</evidence>
<reference evidence="13" key="1">
    <citation type="submission" date="2025-08" db="UniProtKB">
        <authorList>
            <consortium name="RefSeq"/>
        </authorList>
    </citation>
    <scope>IDENTIFICATION</scope>
</reference>
<evidence type="ECO:0000256" key="8">
    <source>
        <dbReference type="SAM" id="MobiDB-lite"/>
    </source>
</evidence>
<evidence type="ECO:0000256" key="2">
    <source>
        <dbReference type="ARBA" id="ARBA00007200"/>
    </source>
</evidence>
<proteinExistence type="inferred from homology"/>
<dbReference type="RefSeq" id="XP_035828348.1">
    <property type="nucleotide sequence ID" value="XM_035972455.1"/>
</dbReference>
<feature type="transmembrane region" description="Helical" evidence="9">
    <location>
        <begin position="427"/>
        <end position="447"/>
    </location>
</feature>
<evidence type="ECO:0000313" key="13">
    <source>
        <dbReference type="RefSeq" id="XP_035828348.1"/>
    </source>
</evidence>
<keyword evidence="5 9" id="KW-0472">Membrane</keyword>
<organism evidence="12 13">
    <name type="scientific">Aplysia californica</name>
    <name type="common">California sea hare</name>
    <dbReference type="NCBI Taxonomy" id="6500"/>
    <lineage>
        <taxon>Eukaryota</taxon>
        <taxon>Metazoa</taxon>
        <taxon>Spiralia</taxon>
        <taxon>Lophotrochozoa</taxon>
        <taxon>Mollusca</taxon>
        <taxon>Gastropoda</taxon>
        <taxon>Heterobranchia</taxon>
        <taxon>Euthyneura</taxon>
        <taxon>Tectipleura</taxon>
        <taxon>Aplysiida</taxon>
        <taxon>Aplysioidea</taxon>
        <taxon>Aplysiidae</taxon>
        <taxon>Aplysia</taxon>
    </lineage>
</organism>
<dbReference type="PRINTS" id="PR01433">
    <property type="entry name" value="POLYCYSTIN2"/>
</dbReference>
<evidence type="ECO:0000259" key="10">
    <source>
        <dbReference type="Pfam" id="PF08016"/>
    </source>
</evidence>
<evidence type="ECO:0000256" key="4">
    <source>
        <dbReference type="ARBA" id="ARBA00022989"/>
    </source>
</evidence>
<feature type="region of interest" description="Disordered" evidence="8">
    <location>
        <begin position="671"/>
        <end position="694"/>
    </location>
</feature>
<dbReference type="GeneID" id="101845497"/>
<dbReference type="InterPro" id="IPR003915">
    <property type="entry name" value="PKD_2"/>
</dbReference>
<evidence type="ECO:0000256" key="5">
    <source>
        <dbReference type="ARBA" id="ARBA00023136"/>
    </source>
</evidence>
<accession>A0ABM1W105</accession>
<keyword evidence="3 9" id="KW-0812">Transmembrane</keyword>
<feature type="domain" description="Polycystin" evidence="11">
    <location>
        <begin position="123"/>
        <end position="326"/>
    </location>
</feature>
<feature type="domain" description="Polycystin cation channel PKD1/PKD2" evidence="10">
    <location>
        <begin position="403"/>
        <end position="517"/>
    </location>
</feature>
<dbReference type="PANTHER" id="PTHR10877">
    <property type="entry name" value="POLYCYSTIN FAMILY MEMBER"/>
    <property type="match status" value="1"/>
</dbReference>
<keyword evidence="6" id="KW-0325">Glycoprotein</keyword>
<evidence type="ECO:0000259" key="11">
    <source>
        <dbReference type="Pfam" id="PF20519"/>
    </source>
</evidence>
<evidence type="ECO:0000256" key="7">
    <source>
        <dbReference type="ARBA" id="ARBA00023273"/>
    </source>
</evidence>
<dbReference type="PANTHER" id="PTHR10877:SF150">
    <property type="entry name" value="REJ DOMAIN-CONTAINING PROTEIN"/>
    <property type="match status" value="1"/>
</dbReference>
<keyword evidence="12" id="KW-1185">Reference proteome</keyword>
<keyword evidence="4 9" id="KW-1133">Transmembrane helix</keyword>